<keyword evidence="3" id="KW-1185">Reference proteome</keyword>
<gene>
    <name evidence="2" type="ORF">X777_00858</name>
</gene>
<dbReference type="OrthoDB" id="6617263at2759"/>
<evidence type="ECO:0000313" key="3">
    <source>
        <dbReference type="Proteomes" id="UP000053097"/>
    </source>
</evidence>
<sequence length="1242" mass="145493">MDYVWSIFGLSSSDMVSRDEMRERLQMPYLKALQALPGNTRSEKQKWLMKLANRQQDSGDVEQLPAELQPLLQLEIAIKQKRHEDIASALKAEDMVLISKAFKATWFFDGSHKDIINVAYFSELFRYVSMNTRVKIVKTLSYRLTDNDETKFAVELFEMIESTFGVQQASPLIVACDKEFIFSTLTLGKFVPSCRIIMKIFNKHPDVIIRLLSNQHFKTDEYTNRCRNIININTYKLLLPRILKQQPAVFAELYETHDEISLSYFSNTCIDVLLKKCKQQVIRNPLRYVDLIPPAKISSELMERIILDLLPSDIVIYNTQRMLHYMSHYPQEKKYELLSKSYRNKYGIDLLCNNANITPDLMTLLPDVERIKQARILLRIWPDHHYKNIYDCEYKWFCYLPTEETIPSLKKKISMATQQTDRICYIRQMIFSCKVNKDSNALLSTLKYFLQRHKNEQVHVFQAIMNLICSTYKIVELNAEHASVLYDILNTVYVRHGFTSEATVEILLHFYLVHDMMDKVTRLIDMLLDINNGGYSAKFDLLNEHPQYERMCLEVYVKQMQERYPPSSWQRDEEEEPRMEEKEDAKRKEQVRMTLCRFVLAMHDSNDRCKQLILEKKLKPMMLDDYSWLKDAISTILRYKDDFGYITRNLYEKEKELYDSIFPRTSNKANVKTNAVLSLLKRNPQSILDEWEYYLTECKNNCEDANVHRFIKNIRWYKDIPIKFTESCVDDLQRKNKDVKPLLVILAFLLHGDPLIKVIDPFVPTTTTVDIKYLDAKDNYKVVKNLLWSVKFSNPPIPLDFLFKLCEGDYLQLALMPMINLSRRSSLPKVMAFAQKMAEMRVSVRKHGIRLVNIIASKQELNEFVKRMWSSETNCSIREVLFDTIRDFFLKEPSETTWSMFSTTMLTLLPSDEGIVTQVKLYPDIPESYMIRYLEVWLSMITTLEEKELEERTVIITCMNRYLESLKLIHDIVPEKLATRILQEFLFNEYRMSIGIANAVSDFTIQYLLTNDVNKIAKCIKVLGDVFTDRVATNWKETWSERLYFYPTGKMMYYFLKNFAIEYGKKTYSTSYSSPIIDHVLAIYTSTLSPTTNANAYLLLYYAKMLEKDPRNFGLKLGQHVPELIAIFSPQFLPFMGTVLVFFVREIFSAKSKKNDYGKSFSNEDSSEDKKVNVAMGLIEADNMDCWFMAAILTSSIRQDSCKNVSQYFTLTDKLQQADNPAITSILNALRCQSILSSNIFF</sequence>
<dbReference type="OMA" id="NTCAEIF"/>
<organism evidence="2 3">
    <name type="scientific">Ooceraea biroi</name>
    <name type="common">Clonal raider ant</name>
    <name type="synonym">Cerapachys biroi</name>
    <dbReference type="NCBI Taxonomy" id="2015173"/>
    <lineage>
        <taxon>Eukaryota</taxon>
        <taxon>Metazoa</taxon>
        <taxon>Ecdysozoa</taxon>
        <taxon>Arthropoda</taxon>
        <taxon>Hexapoda</taxon>
        <taxon>Insecta</taxon>
        <taxon>Pterygota</taxon>
        <taxon>Neoptera</taxon>
        <taxon>Endopterygota</taxon>
        <taxon>Hymenoptera</taxon>
        <taxon>Apocrita</taxon>
        <taxon>Aculeata</taxon>
        <taxon>Formicoidea</taxon>
        <taxon>Formicidae</taxon>
        <taxon>Dorylinae</taxon>
        <taxon>Ooceraea</taxon>
    </lineage>
</organism>
<dbReference type="AlphaFoldDB" id="A0A026WP72"/>
<dbReference type="EMBL" id="KK107139">
    <property type="protein sequence ID" value="EZA57758.1"/>
    <property type="molecule type" value="Genomic_DNA"/>
</dbReference>
<name>A0A026WP72_OOCBI</name>
<accession>A0A026WP72</accession>
<dbReference type="Proteomes" id="UP000053097">
    <property type="component" value="Unassembled WGS sequence"/>
</dbReference>
<proteinExistence type="predicted"/>
<evidence type="ECO:0000313" key="2">
    <source>
        <dbReference type="EMBL" id="EZA57758.1"/>
    </source>
</evidence>
<protein>
    <submittedName>
        <fullName evidence="2">Uncharacterized protein</fullName>
    </submittedName>
</protein>
<reference evidence="2 3" key="1">
    <citation type="journal article" date="2014" name="Curr. Biol.">
        <title>The genome of the clonal raider ant Cerapachys biroi.</title>
        <authorList>
            <person name="Oxley P.R."/>
            <person name="Ji L."/>
            <person name="Fetter-Pruneda I."/>
            <person name="McKenzie S.K."/>
            <person name="Li C."/>
            <person name="Hu H."/>
            <person name="Zhang G."/>
            <person name="Kronauer D.J."/>
        </authorList>
    </citation>
    <scope>NUCLEOTIDE SEQUENCE [LARGE SCALE GENOMIC DNA]</scope>
</reference>
<feature type="region of interest" description="Disordered" evidence="1">
    <location>
        <begin position="566"/>
        <end position="586"/>
    </location>
</feature>
<evidence type="ECO:0000256" key="1">
    <source>
        <dbReference type="SAM" id="MobiDB-lite"/>
    </source>
</evidence>